<keyword evidence="3 5" id="KW-1133">Transmembrane helix</keyword>
<reference evidence="6 7" key="1">
    <citation type="journal article" date="2017" name="Int. J. Syst. Evol. Microbiol.">
        <title>Macrococcus canis sp. nov., a skin bacterium associated with infections in dogs.</title>
        <authorList>
            <person name="Gobeli Brawand S."/>
            <person name="Cotting K."/>
            <person name="Gomez-Sanz E."/>
            <person name="Collaud A."/>
            <person name="Thomann A."/>
            <person name="Brodard I."/>
            <person name="Rodriguez-Campos S."/>
            <person name="Strauss C."/>
            <person name="Perreten V."/>
        </authorList>
    </citation>
    <scope>NUCLEOTIDE SEQUENCE [LARGE SCALE GENOMIC DNA]</scope>
    <source>
        <strain evidence="6 7">KM45013</strain>
    </source>
</reference>
<evidence type="ECO:0000256" key="3">
    <source>
        <dbReference type="ARBA" id="ARBA00022989"/>
    </source>
</evidence>
<dbReference type="EMBL" id="CP021059">
    <property type="protein sequence ID" value="ARQ07028.1"/>
    <property type="molecule type" value="Genomic_DNA"/>
</dbReference>
<dbReference type="Proteomes" id="UP000194154">
    <property type="component" value="Chromosome"/>
</dbReference>
<dbReference type="OrthoDB" id="2405362at2"/>
<organism evidence="6 7">
    <name type="scientific">Macrococcoides canis</name>
    <dbReference type="NCBI Taxonomy" id="1855823"/>
    <lineage>
        <taxon>Bacteria</taxon>
        <taxon>Bacillati</taxon>
        <taxon>Bacillota</taxon>
        <taxon>Bacilli</taxon>
        <taxon>Bacillales</taxon>
        <taxon>Staphylococcaceae</taxon>
        <taxon>Macrococcoides</taxon>
    </lineage>
</organism>
<evidence type="ECO:0000256" key="4">
    <source>
        <dbReference type="ARBA" id="ARBA00023136"/>
    </source>
</evidence>
<evidence type="ECO:0000313" key="7">
    <source>
        <dbReference type="Proteomes" id="UP000194154"/>
    </source>
</evidence>
<evidence type="ECO:0000256" key="5">
    <source>
        <dbReference type="SAM" id="Phobius"/>
    </source>
</evidence>
<evidence type="ECO:0000313" key="6">
    <source>
        <dbReference type="EMBL" id="ARQ07028.1"/>
    </source>
</evidence>
<dbReference type="NCBIfam" id="TIGR01592">
    <property type="entry name" value="holin_SPP1"/>
    <property type="match status" value="1"/>
</dbReference>
<keyword evidence="4 5" id="KW-0472">Membrane</keyword>
<proteinExistence type="predicted"/>
<sequence length="88" mass="10100">MNNELKQAITRLIVLVIALINSLLAHYGKPVIQSDEALIYQTLSDLILIGSIAWGYWKNNNFTHNAQQAQKFKNVLDIEDNNEKMEEK</sequence>
<dbReference type="InterPro" id="IPR006479">
    <property type="entry name" value="Holin"/>
</dbReference>
<gene>
    <name evidence="6" type="ORF">MCCS_13870</name>
</gene>
<feature type="transmembrane region" description="Helical" evidence="5">
    <location>
        <begin position="12"/>
        <end position="32"/>
    </location>
</feature>
<evidence type="ECO:0000256" key="2">
    <source>
        <dbReference type="ARBA" id="ARBA00022692"/>
    </source>
</evidence>
<comment type="subcellular location">
    <subcellularLocation>
        <location evidence="1">Membrane</location>
    </subcellularLocation>
</comment>
<dbReference type="GO" id="GO:0016020">
    <property type="term" value="C:membrane"/>
    <property type="evidence" value="ECO:0007669"/>
    <property type="project" value="UniProtKB-SubCell"/>
</dbReference>
<dbReference type="RefSeq" id="WP_086042659.1">
    <property type="nucleotide sequence ID" value="NZ_CBCRZA010000002.1"/>
</dbReference>
<dbReference type="KEGG" id="mcak:MCCS_13870"/>
<keyword evidence="7" id="KW-1185">Reference proteome</keyword>
<dbReference type="STRING" id="1855823.MCCS_13870"/>
<name>A0A1W7ABP4_9STAP</name>
<dbReference type="GeneID" id="35295507"/>
<accession>A0A1W7ABP4</accession>
<dbReference type="AlphaFoldDB" id="A0A1W7ABP4"/>
<dbReference type="Pfam" id="PF04688">
    <property type="entry name" value="Holin_SPP1"/>
    <property type="match status" value="1"/>
</dbReference>
<evidence type="ECO:0000256" key="1">
    <source>
        <dbReference type="ARBA" id="ARBA00004370"/>
    </source>
</evidence>
<keyword evidence="2 5" id="KW-0812">Transmembrane</keyword>
<feature type="transmembrane region" description="Helical" evidence="5">
    <location>
        <begin position="38"/>
        <end position="57"/>
    </location>
</feature>
<protein>
    <submittedName>
        <fullName evidence="6">Phage lysis protein, holin</fullName>
    </submittedName>
</protein>